<reference evidence="2 3" key="1">
    <citation type="submission" date="2020-08" db="EMBL/GenBank/DDBJ databases">
        <title>Genomic Encyclopedia of Type Strains, Phase IV (KMG-IV): sequencing the most valuable type-strain genomes for metagenomic binning, comparative biology and taxonomic classification.</title>
        <authorList>
            <person name="Goeker M."/>
        </authorList>
    </citation>
    <scope>NUCLEOTIDE SEQUENCE [LARGE SCALE GENOMIC DNA]</scope>
    <source>
        <strain evidence="2 3">DSM 102235</strain>
    </source>
</reference>
<dbReference type="RefSeq" id="WP_344716221.1">
    <property type="nucleotide sequence ID" value="NZ_BAABBZ010000002.1"/>
</dbReference>
<dbReference type="EMBL" id="JACIEJ010000006">
    <property type="protein sequence ID" value="MBB3986426.1"/>
    <property type="molecule type" value="Genomic_DNA"/>
</dbReference>
<dbReference type="AlphaFoldDB" id="A0A7W6DRK4"/>
<feature type="transmembrane region" description="Helical" evidence="1">
    <location>
        <begin position="45"/>
        <end position="64"/>
    </location>
</feature>
<protein>
    <submittedName>
        <fullName evidence="2">Uncharacterized protein</fullName>
    </submittedName>
</protein>
<sequence length="65" mass="7455">MTTTLALLILFGSALMVLANLRSVVQDTYEMLRVSTKRFLDKGELTRRTAFALLWLLIFTLSFWG</sequence>
<evidence type="ECO:0000313" key="2">
    <source>
        <dbReference type="EMBL" id="MBB3986426.1"/>
    </source>
</evidence>
<name>A0A7W6DRK4_9RHOB</name>
<organism evidence="2 3">
    <name type="scientific">Sagittula marina</name>
    <dbReference type="NCBI Taxonomy" id="943940"/>
    <lineage>
        <taxon>Bacteria</taxon>
        <taxon>Pseudomonadati</taxon>
        <taxon>Pseudomonadota</taxon>
        <taxon>Alphaproteobacteria</taxon>
        <taxon>Rhodobacterales</taxon>
        <taxon>Roseobacteraceae</taxon>
        <taxon>Sagittula</taxon>
    </lineage>
</organism>
<evidence type="ECO:0000256" key="1">
    <source>
        <dbReference type="SAM" id="Phobius"/>
    </source>
</evidence>
<keyword evidence="1" id="KW-0472">Membrane</keyword>
<proteinExistence type="predicted"/>
<accession>A0A7W6DRK4</accession>
<keyword evidence="3" id="KW-1185">Reference proteome</keyword>
<keyword evidence="1" id="KW-0812">Transmembrane</keyword>
<evidence type="ECO:0000313" key="3">
    <source>
        <dbReference type="Proteomes" id="UP000541426"/>
    </source>
</evidence>
<comment type="caution">
    <text evidence="2">The sequence shown here is derived from an EMBL/GenBank/DDBJ whole genome shotgun (WGS) entry which is preliminary data.</text>
</comment>
<gene>
    <name evidence="2" type="ORF">GGQ68_002765</name>
</gene>
<keyword evidence="1" id="KW-1133">Transmembrane helix</keyword>
<dbReference type="Proteomes" id="UP000541426">
    <property type="component" value="Unassembled WGS sequence"/>
</dbReference>